<name>A0A0V1KXH1_9BILA</name>
<accession>A0A0V1KXH1</accession>
<dbReference type="OrthoDB" id="5936274at2759"/>
<dbReference type="EMBL" id="JYDW01000218">
    <property type="protein sequence ID" value="KRZ51682.1"/>
    <property type="molecule type" value="Genomic_DNA"/>
</dbReference>
<keyword evidence="2" id="KW-1185">Reference proteome</keyword>
<dbReference type="Proteomes" id="UP000054721">
    <property type="component" value="Unassembled WGS sequence"/>
</dbReference>
<dbReference type="AlphaFoldDB" id="A0A0V1KXH1"/>
<organism evidence="1 2">
    <name type="scientific">Trichinella nativa</name>
    <dbReference type="NCBI Taxonomy" id="6335"/>
    <lineage>
        <taxon>Eukaryota</taxon>
        <taxon>Metazoa</taxon>
        <taxon>Ecdysozoa</taxon>
        <taxon>Nematoda</taxon>
        <taxon>Enoplea</taxon>
        <taxon>Dorylaimia</taxon>
        <taxon>Trichinellida</taxon>
        <taxon>Trichinellidae</taxon>
        <taxon>Trichinella</taxon>
    </lineage>
</organism>
<comment type="caution">
    <text evidence="1">The sequence shown here is derived from an EMBL/GenBank/DDBJ whole genome shotgun (WGS) entry which is preliminary data.</text>
</comment>
<gene>
    <name evidence="1" type="ORF">T02_472</name>
</gene>
<evidence type="ECO:0000313" key="1">
    <source>
        <dbReference type="EMBL" id="KRZ51682.1"/>
    </source>
</evidence>
<protein>
    <submittedName>
        <fullName evidence="1">Uncharacterized protein</fullName>
    </submittedName>
</protein>
<proteinExistence type="predicted"/>
<reference evidence="1 2" key="1">
    <citation type="submission" date="2015-05" db="EMBL/GenBank/DDBJ databases">
        <title>Evolution of Trichinella species and genotypes.</title>
        <authorList>
            <person name="Korhonen P.K."/>
            <person name="Edoardo P."/>
            <person name="Giuseppe L.R."/>
            <person name="Gasser R.B."/>
        </authorList>
    </citation>
    <scope>NUCLEOTIDE SEQUENCE [LARGE SCALE GENOMIC DNA]</scope>
    <source>
        <strain evidence="1">ISS10</strain>
    </source>
</reference>
<sequence>MCGYLHLLTQSDNDAMSPRVNLHYKGYDIKKTHISFQIIGLMHGYLTELLVQMLLESETLPGGYKSLRVCFRYPILLLKSHYHAWFFPISRQIRFHETCD</sequence>
<evidence type="ECO:0000313" key="2">
    <source>
        <dbReference type="Proteomes" id="UP000054721"/>
    </source>
</evidence>